<dbReference type="HOGENOM" id="CLU_3154844_0_0_3"/>
<evidence type="ECO:0000313" key="2">
    <source>
        <dbReference type="EMBL" id="CCI02218.1"/>
    </source>
</evidence>
<dbReference type="Proteomes" id="UP000003480">
    <property type="component" value="Unassembled WGS sequence"/>
</dbReference>
<accession>I4G2Q7</accession>
<gene>
    <name evidence="2" type="ORF">MICAC_3110001</name>
</gene>
<evidence type="ECO:0000313" key="3">
    <source>
        <dbReference type="Proteomes" id="UP000003480"/>
    </source>
</evidence>
<reference evidence="2 3" key="1">
    <citation type="submission" date="2012-04" db="EMBL/GenBank/DDBJ databases">
        <authorList>
            <person name="Genoscope - CEA"/>
        </authorList>
    </citation>
    <scope>NUCLEOTIDE SEQUENCE [LARGE SCALE GENOMIC DNA]</scope>
    <source>
        <strain evidence="2 3">9443</strain>
    </source>
</reference>
<protein>
    <submittedName>
        <fullName evidence="2">Uncharacterized protein</fullName>
    </submittedName>
</protein>
<name>I4G2Q7_MICAE</name>
<dbReference type="AlphaFoldDB" id="I4G2Q7"/>
<feature type="region of interest" description="Disordered" evidence="1">
    <location>
        <begin position="1"/>
        <end position="34"/>
    </location>
</feature>
<dbReference type="EMBL" id="CAIJ01000237">
    <property type="protein sequence ID" value="CCI02218.1"/>
    <property type="molecule type" value="Genomic_DNA"/>
</dbReference>
<evidence type="ECO:0000256" key="1">
    <source>
        <dbReference type="SAM" id="MobiDB-lite"/>
    </source>
</evidence>
<feature type="compositionally biased region" description="Polar residues" evidence="1">
    <location>
        <begin position="1"/>
        <end position="18"/>
    </location>
</feature>
<sequence length="48" mass="5292">MQGSPLQRISRGSSSCVTHQGREGDSPFSHGNLEPWHETNIKILLSCI</sequence>
<organism evidence="2 3">
    <name type="scientific">Microcystis aeruginosa PCC 9443</name>
    <dbReference type="NCBI Taxonomy" id="1160281"/>
    <lineage>
        <taxon>Bacteria</taxon>
        <taxon>Bacillati</taxon>
        <taxon>Cyanobacteriota</taxon>
        <taxon>Cyanophyceae</taxon>
        <taxon>Oscillatoriophycideae</taxon>
        <taxon>Chroococcales</taxon>
        <taxon>Microcystaceae</taxon>
        <taxon>Microcystis</taxon>
    </lineage>
</organism>
<comment type="caution">
    <text evidence="2">The sequence shown here is derived from an EMBL/GenBank/DDBJ whole genome shotgun (WGS) entry which is preliminary data.</text>
</comment>
<proteinExistence type="predicted"/>